<keyword evidence="7" id="KW-0813">Transport</keyword>
<dbReference type="Pfam" id="PF06808">
    <property type="entry name" value="DctM"/>
    <property type="match status" value="1"/>
</dbReference>
<comment type="subcellular location">
    <subcellularLocation>
        <location evidence="1 7">Cell inner membrane</location>
        <topology evidence="1 7">Multi-pass membrane protein</topology>
    </subcellularLocation>
</comment>
<evidence type="ECO:0000259" key="8">
    <source>
        <dbReference type="Pfam" id="PF06808"/>
    </source>
</evidence>
<keyword evidence="6 7" id="KW-0472">Membrane</keyword>
<comment type="caution">
    <text evidence="7">Lacks conserved residue(s) required for the propagation of feature annotation.</text>
</comment>
<comment type="caution">
    <text evidence="9">The sequence shown here is derived from an EMBL/GenBank/DDBJ whole genome shotgun (WGS) entry which is preliminary data.</text>
</comment>
<feature type="transmembrane region" description="Helical" evidence="7">
    <location>
        <begin position="397"/>
        <end position="421"/>
    </location>
</feature>
<evidence type="ECO:0000256" key="1">
    <source>
        <dbReference type="ARBA" id="ARBA00004429"/>
    </source>
</evidence>
<evidence type="ECO:0000313" key="9">
    <source>
        <dbReference type="EMBL" id="MET3599626.1"/>
    </source>
</evidence>
<dbReference type="InterPro" id="IPR010656">
    <property type="entry name" value="DctM"/>
</dbReference>
<evidence type="ECO:0000313" key="10">
    <source>
        <dbReference type="Proteomes" id="UP001549164"/>
    </source>
</evidence>
<feature type="transmembrane region" description="Helical" evidence="7">
    <location>
        <begin position="171"/>
        <end position="194"/>
    </location>
</feature>
<keyword evidence="10" id="KW-1185">Reference proteome</keyword>
<dbReference type="PANTHER" id="PTHR33362">
    <property type="entry name" value="SIALIC ACID TRAP TRANSPORTER PERMEASE PROTEIN SIAT-RELATED"/>
    <property type="match status" value="1"/>
</dbReference>
<sequence>MELVVLFGTFAVLLFIGTPVAFCLGISSFATIIYLGLPPLIVFQRLNSGVSVFALMAIPFFIYAGEIMVRGGIARRLVALAGAAVGHFRGGLGQVNIAASVLFGGISGSAAADASAIGGLMVPQMKERGYDADYAVNITVTAAMIALMLPPSHNLIIYSISGGGRISIADLFTAGIIPGIVLALSLMAAAWFVAKRRGYPTEKFPGAKIAGALFVDAIPGLILIAIIFGGVRSGIFTASESSDIAVVYALACTVFLYKTMDFKTFVDVTVGAVKTTAMVLLVIGSAACFGWLLAYLRVPANIVAFMQTVSENPIIIMLLINVALLILGTFMDMSPLIVITTPIFLPVATAFGVDPVQFGVIMILNLGIGLCTPPVGSVLFVGCAVGKIPVTQAIRTIWPFYFAAVFTLLLVTYIPALTLFLPSLFH</sequence>
<feature type="transmembrane region" description="Helical" evidence="7">
    <location>
        <begin position="47"/>
        <end position="65"/>
    </location>
</feature>
<feature type="transmembrane region" description="Helical" evidence="7">
    <location>
        <begin position="359"/>
        <end position="385"/>
    </location>
</feature>
<feature type="transmembrane region" description="Helical" evidence="7">
    <location>
        <begin position="314"/>
        <end position="331"/>
    </location>
</feature>
<feature type="domain" description="TRAP C4-dicarboxylate transport system permease DctM subunit" evidence="8">
    <location>
        <begin position="7"/>
        <end position="417"/>
    </location>
</feature>
<feature type="transmembrane region" description="Helical" evidence="7">
    <location>
        <begin position="277"/>
        <end position="294"/>
    </location>
</feature>
<dbReference type="EMBL" id="JBEPLY010000004">
    <property type="protein sequence ID" value="MET3599626.1"/>
    <property type="molecule type" value="Genomic_DNA"/>
</dbReference>
<evidence type="ECO:0000256" key="3">
    <source>
        <dbReference type="ARBA" id="ARBA00022519"/>
    </source>
</evidence>
<proteinExistence type="inferred from homology"/>
<evidence type="ECO:0000256" key="7">
    <source>
        <dbReference type="RuleBase" id="RU369079"/>
    </source>
</evidence>
<evidence type="ECO:0000256" key="4">
    <source>
        <dbReference type="ARBA" id="ARBA00022692"/>
    </source>
</evidence>
<dbReference type="RefSeq" id="WP_106309578.1">
    <property type="nucleotide sequence ID" value="NZ_JBEPLY010000004.1"/>
</dbReference>
<protein>
    <recommendedName>
        <fullName evidence="7">TRAP transporter large permease protein</fullName>
    </recommendedName>
</protein>
<dbReference type="PANTHER" id="PTHR33362:SF2">
    <property type="entry name" value="TRAP TRANSPORTER LARGE PERMEASE PROTEIN"/>
    <property type="match status" value="1"/>
</dbReference>
<dbReference type="InterPro" id="IPR004681">
    <property type="entry name" value="TRAP_DctM"/>
</dbReference>
<comment type="subunit">
    <text evidence="7">The complex comprises the extracytoplasmic solute receptor protein and the two transmembrane proteins.</text>
</comment>
<dbReference type="NCBIfam" id="TIGR00786">
    <property type="entry name" value="dctM"/>
    <property type="match status" value="1"/>
</dbReference>
<comment type="similarity">
    <text evidence="7">Belongs to the TRAP transporter large permease family.</text>
</comment>
<keyword evidence="4 7" id="KW-0812">Transmembrane</keyword>
<evidence type="ECO:0000256" key="6">
    <source>
        <dbReference type="ARBA" id="ARBA00023136"/>
    </source>
</evidence>
<keyword evidence="3 7" id="KW-0997">Cell inner membrane</keyword>
<dbReference type="PIRSF" id="PIRSF006066">
    <property type="entry name" value="HI0050"/>
    <property type="match status" value="1"/>
</dbReference>
<keyword evidence="5 7" id="KW-1133">Transmembrane helix</keyword>
<feature type="transmembrane region" description="Helical" evidence="7">
    <location>
        <begin position="206"/>
        <end position="228"/>
    </location>
</feature>
<gene>
    <name evidence="9" type="ORF">ABID12_001565</name>
</gene>
<organism evidence="9 10">
    <name type="scientific">Martelella mangrovi</name>
    <dbReference type="NCBI Taxonomy" id="1397477"/>
    <lineage>
        <taxon>Bacteria</taxon>
        <taxon>Pseudomonadati</taxon>
        <taxon>Pseudomonadota</taxon>
        <taxon>Alphaproteobacteria</taxon>
        <taxon>Hyphomicrobiales</taxon>
        <taxon>Aurantimonadaceae</taxon>
        <taxon>Martelella</taxon>
    </lineage>
</organism>
<evidence type="ECO:0000256" key="2">
    <source>
        <dbReference type="ARBA" id="ARBA00022475"/>
    </source>
</evidence>
<feature type="transmembrane region" description="Helical" evidence="7">
    <location>
        <begin position="336"/>
        <end position="353"/>
    </location>
</feature>
<name>A0ABV2IA48_9HYPH</name>
<feature type="transmembrane region" description="Helical" evidence="7">
    <location>
        <begin position="134"/>
        <end position="151"/>
    </location>
</feature>
<reference evidence="9 10" key="1">
    <citation type="submission" date="2024-06" db="EMBL/GenBank/DDBJ databases">
        <title>Genomic Encyclopedia of Type Strains, Phase IV (KMG-IV): sequencing the most valuable type-strain genomes for metagenomic binning, comparative biology and taxonomic classification.</title>
        <authorList>
            <person name="Goeker M."/>
        </authorList>
    </citation>
    <scope>NUCLEOTIDE SEQUENCE [LARGE SCALE GENOMIC DNA]</scope>
    <source>
        <strain evidence="9 10">DSM 28102</strain>
    </source>
</reference>
<evidence type="ECO:0000256" key="5">
    <source>
        <dbReference type="ARBA" id="ARBA00022989"/>
    </source>
</evidence>
<keyword evidence="2" id="KW-1003">Cell membrane</keyword>
<dbReference type="Proteomes" id="UP001549164">
    <property type="component" value="Unassembled WGS sequence"/>
</dbReference>
<comment type="function">
    <text evidence="7">Part of the tripartite ATP-independent periplasmic (TRAP) transport system.</text>
</comment>
<accession>A0ABV2IA48</accession>
<feature type="transmembrane region" description="Helical" evidence="7">
    <location>
        <begin position="234"/>
        <end position="257"/>
    </location>
</feature>